<dbReference type="SUPFAM" id="SSF55418">
    <property type="entry name" value="eIF4e-like"/>
    <property type="match status" value="1"/>
</dbReference>
<dbReference type="OrthoDB" id="10067381at2759"/>
<dbReference type="Gene3D" id="3.30.760.10">
    <property type="entry name" value="RNA Cap, Translation Initiation Factor Eif4e"/>
    <property type="match status" value="1"/>
</dbReference>
<evidence type="ECO:0000313" key="3">
    <source>
        <dbReference type="EnsemblMetazoa" id="XP_038065971.1"/>
    </source>
</evidence>
<dbReference type="InterPro" id="IPR023398">
    <property type="entry name" value="TIF_eIF4e-like"/>
</dbReference>
<organism evidence="3 4">
    <name type="scientific">Patiria miniata</name>
    <name type="common">Bat star</name>
    <name type="synonym">Asterina miniata</name>
    <dbReference type="NCBI Taxonomy" id="46514"/>
    <lineage>
        <taxon>Eukaryota</taxon>
        <taxon>Metazoa</taxon>
        <taxon>Echinodermata</taxon>
        <taxon>Eleutherozoa</taxon>
        <taxon>Asterozoa</taxon>
        <taxon>Asteroidea</taxon>
        <taxon>Valvatacea</taxon>
        <taxon>Valvatida</taxon>
        <taxon>Asterinidae</taxon>
        <taxon>Patiria</taxon>
    </lineage>
</organism>
<accession>A0A914ARF2</accession>
<dbReference type="PANTHER" id="PTHR31977:SF1">
    <property type="entry name" value="UPF0696 PROTEIN C11ORF68"/>
    <property type="match status" value="1"/>
</dbReference>
<dbReference type="AlphaFoldDB" id="A0A914ARF2"/>
<dbReference type="Proteomes" id="UP000887568">
    <property type="component" value="Unplaced"/>
</dbReference>
<evidence type="ECO:0000256" key="2">
    <source>
        <dbReference type="SAM" id="MobiDB-lite"/>
    </source>
</evidence>
<dbReference type="InterPro" id="IPR015034">
    <property type="entry name" value="Bles03"/>
</dbReference>
<protein>
    <submittedName>
        <fullName evidence="3">Uncharacterized protein</fullName>
    </submittedName>
</protein>
<evidence type="ECO:0000256" key="1">
    <source>
        <dbReference type="ARBA" id="ARBA00010568"/>
    </source>
</evidence>
<reference evidence="3" key="1">
    <citation type="submission" date="2022-11" db="UniProtKB">
        <authorList>
            <consortium name="EnsemblMetazoa"/>
        </authorList>
    </citation>
    <scope>IDENTIFICATION</scope>
</reference>
<evidence type="ECO:0000313" key="4">
    <source>
        <dbReference type="Proteomes" id="UP000887568"/>
    </source>
</evidence>
<proteinExistence type="inferred from homology"/>
<dbReference type="EnsemblMetazoa" id="XM_038210043.1">
    <property type="protein sequence ID" value="XP_038065971.1"/>
    <property type="gene ID" value="LOC119736042"/>
</dbReference>
<feature type="region of interest" description="Disordered" evidence="2">
    <location>
        <begin position="1"/>
        <end position="34"/>
    </location>
</feature>
<keyword evidence="4" id="KW-1185">Reference proteome</keyword>
<dbReference type="Pfam" id="PF08939">
    <property type="entry name" value="Bles03"/>
    <property type="match status" value="1"/>
</dbReference>
<comment type="similarity">
    <text evidence="1">Belongs to the UPF0696 family.</text>
</comment>
<dbReference type="RefSeq" id="XP_038065971.1">
    <property type="nucleotide sequence ID" value="XM_038210043.1"/>
</dbReference>
<dbReference type="PANTHER" id="PTHR31977">
    <property type="entry name" value="UPF0696 PROTEIN C11ORF68"/>
    <property type="match status" value="1"/>
</dbReference>
<sequence>MDKKPAGSTRASNSEEEEDPIEALTGNLSNFLPPSGAAVHNRTARGRFRVTKAERLFADSKKSGTEDGLQFDTANFAEDELDEMLEKFFETSAPSKVKRSEGIGWIRVVSASYKEEGLGNLEDLEADWKKLQRSRQNIDFNAIKQLAIPHKCLGGIWLLFLDTGEEIDNAWEKIARATVRDKLGTHAKVTPREDTKEGKALYATASQEQHVVSVYTKDFTDKEDVMKVEAKLRKLGFRGRIVFKPRVYSSLGIYSENQWGLRPGIYTSNWDPRKLAGNIRDCTKSRVTYMINDQ</sequence>
<dbReference type="GeneID" id="119736042"/>
<name>A0A914ARF2_PATMI</name>
<dbReference type="OMA" id="VFKPRVY"/>